<dbReference type="Gene3D" id="3.90.1170.50">
    <property type="entry name" value="Aldehyde oxidase/xanthine dehydrogenase, a/b hammerhead"/>
    <property type="match status" value="1"/>
</dbReference>
<gene>
    <name evidence="14" type="ORF">SAMN04488129_101216</name>
</gene>
<dbReference type="SMART" id="SM01008">
    <property type="entry name" value="Ald_Xan_dh_C"/>
    <property type="match status" value="1"/>
</dbReference>
<dbReference type="SUPFAM" id="SSF54665">
    <property type="entry name" value="CO dehydrogenase molybdoprotein N-domain-like"/>
    <property type="match status" value="1"/>
</dbReference>
<reference evidence="15" key="1">
    <citation type="submission" date="2016-10" db="EMBL/GenBank/DDBJ databases">
        <authorList>
            <person name="Varghese N."/>
            <person name="Submissions S."/>
        </authorList>
    </citation>
    <scope>NUCLEOTIDE SEQUENCE [LARGE SCALE GENOMIC DNA]</scope>
    <source>
        <strain evidence="15">CGMCC 1.9150</strain>
    </source>
</reference>
<dbReference type="InterPro" id="IPR016208">
    <property type="entry name" value="Ald_Oxase/xanthine_DH-like"/>
</dbReference>
<name>A0A1H7FV13_9GAMM</name>
<feature type="compositionally biased region" description="Low complexity" evidence="12">
    <location>
        <begin position="68"/>
        <end position="82"/>
    </location>
</feature>
<sequence length="858" mass="92513">MRTLTRLSNTPDPAQSNAPDDTQPTAPDDARDTPPGSKPDVSAESARARQAQQGRIKGDGPLARDSEATATRGSAGSASAHESAVKHVTGRAAYIDDLKAPADCLHLALGLSPVAHGRLTRLDLDKVRAMPGVIDAVGFHDVPGHTDIGPVFPGDPIFVNDTISYAGQVLFAVAAETHRAAREAVSAAWAEGIAEIDEQPASLDPVAAAEHGEFVRPTHVQQSGDWERSLAAAAHVIEGEQFVGGQEHFYLEGQACLVQPTEDEGVIVHTSNQHPSETQKLVAEVLGIPFHAVTVEVRRMGGGFGGKETQASPWACIAALVARRTGRTVRLRLPRAEDMHVTGKRHPFHNRYRLGVDVAGVIQGGELTLIGDCGYSPDLSDAIVDRAMFHSDNAYSLGEARVTGHRARTHTASNTAFRGFGGPQGMMVIEAAMDDIARRIGEDPLTIRKRNLYRTGQDDTRRDITHYGQTVEQVALLHHIVERLEADSDYWARRKAIVAFNAQSPVIRRGLALTPVKFGISFTAKHLNQAGALLQVYTDGSVMINHGGTEMGQGLHTKICQVVARELALDLDTVRITATRTDKVPNTSPTAASSGADLNGMAARDACLSLKTRLFDFASEHYALDREGMRLEAGNLVAGQGESERRIPWGELVQAAYLGRVSLSEKGFYATPLIHYDRTTGQGRPFYYFAYGAAVSEVSVDTLTGEYQVDRVDILHDVGDSLNPAIDIGQVEGGFIQGMGWLTGEELKWNDAGRLISDGPATYKIPTYGDLPPVFNVELLQGHPNSMASIYRSKAVGEPPFMLGISVWTALRDALSSLADYREAPRLDTPATPERVLMAAEALRSRHAPQPTGTGKPE</sequence>
<evidence type="ECO:0000256" key="10">
    <source>
        <dbReference type="ARBA" id="ARBA00034078"/>
    </source>
</evidence>
<dbReference type="Pfam" id="PF02738">
    <property type="entry name" value="MoCoBD_1"/>
    <property type="match status" value="1"/>
</dbReference>
<dbReference type="EMBL" id="FOBC01000001">
    <property type="protein sequence ID" value="SEK29936.1"/>
    <property type="molecule type" value="Genomic_DNA"/>
</dbReference>
<dbReference type="Proteomes" id="UP000198807">
    <property type="component" value="Unassembled WGS sequence"/>
</dbReference>
<dbReference type="RefSeq" id="WP_089709792.1">
    <property type="nucleotide sequence ID" value="NZ_FOBC01000001.1"/>
</dbReference>
<evidence type="ECO:0000313" key="14">
    <source>
        <dbReference type="EMBL" id="SEK29936.1"/>
    </source>
</evidence>
<dbReference type="InterPro" id="IPR014309">
    <property type="entry name" value="Xanthine_DH_Mopterin-bd_su"/>
</dbReference>
<feature type="compositionally biased region" description="Basic and acidic residues" evidence="12">
    <location>
        <begin position="56"/>
        <end position="67"/>
    </location>
</feature>
<dbReference type="OrthoDB" id="9758509at2"/>
<dbReference type="InterPro" id="IPR046867">
    <property type="entry name" value="AldOxase/xan_DH_MoCoBD2"/>
</dbReference>
<keyword evidence="15" id="KW-1185">Reference proteome</keyword>
<evidence type="ECO:0000256" key="3">
    <source>
        <dbReference type="ARBA" id="ARBA00006849"/>
    </source>
</evidence>
<evidence type="ECO:0000256" key="6">
    <source>
        <dbReference type="ARBA" id="ARBA00022723"/>
    </source>
</evidence>
<evidence type="ECO:0000256" key="11">
    <source>
        <dbReference type="ARBA" id="ARBA00053029"/>
    </source>
</evidence>
<keyword evidence="5" id="KW-0001">2Fe-2S</keyword>
<dbReference type="PANTHER" id="PTHR11908">
    <property type="entry name" value="XANTHINE DEHYDROGENASE"/>
    <property type="match status" value="1"/>
</dbReference>
<evidence type="ECO:0000256" key="4">
    <source>
        <dbReference type="ARBA" id="ARBA00022505"/>
    </source>
</evidence>
<dbReference type="SUPFAM" id="SSF56003">
    <property type="entry name" value="Molybdenum cofactor-binding domain"/>
    <property type="match status" value="1"/>
</dbReference>
<dbReference type="FunFam" id="3.30.365.10:FF:000002">
    <property type="entry name" value="Xanthine dehydrogenase oxidase"/>
    <property type="match status" value="1"/>
</dbReference>
<keyword evidence="4" id="KW-0500">Molybdenum</keyword>
<comment type="cofactor">
    <cofactor evidence="10">
        <name>[2Fe-2S] cluster</name>
        <dbReference type="ChEBI" id="CHEBI:190135"/>
    </cofactor>
</comment>
<dbReference type="FunFam" id="3.30.365.10:FF:000001">
    <property type="entry name" value="Xanthine dehydrogenase oxidase"/>
    <property type="match status" value="1"/>
</dbReference>
<comment type="similarity">
    <text evidence="3">Belongs to the xanthine dehydrogenase family.</text>
</comment>
<comment type="cofactor">
    <cofactor evidence="11">
        <name>Mo-molybdopterin cytosine dinucleotide</name>
        <dbReference type="ChEBI" id="CHEBI:71308"/>
    </cofactor>
</comment>
<dbReference type="GO" id="GO:0030151">
    <property type="term" value="F:molybdenum ion binding"/>
    <property type="evidence" value="ECO:0007669"/>
    <property type="project" value="InterPro"/>
</dbReference>
<dbReference type="GO" id="GO:0051537">
    <property type="term" value="F:2 iron, 2 sulfur cluster binding"/>
    <property type="evidence" value="ECO:0007669"/>
    <property type="project" value="UniProtKB-KW"/>
</dbReference>
<dbReference type="GO" id="GO:0005506">
    <property type="term" value="F:iron ion binding"/>
    <property type="evidence" value="ECO:0007669"/>
    <property type="project" value="InterPro"/>
</dbReference>
<organism evidence="14 15">
    <name type="scientific">Halomonas daqiaonensis</name>
    <dbReference type="NCBI Taxonomy" id="650850"/>
    <lineage>
        <taxon>Bacteria</taxon>
        <taxon>Pseudomonadati</taxon>
        <taxon>Pseudomonadota</taxon>
        <taxon>Gammaproteobacteria</taxon>
        <taxon>Oceanospirillales</taxon>
        <taxon>Halomonadaceae</taxon>
        <taxon>Halomonas</taxon>
    </lineage>
</organism>
<dbReference type="InterPro" id="IPR008274">
    <property type="entry name" value="AldOxase/xan_DH_MoCoBD1"/>
</dbReference>
<dbReference type="NCBIfam" id="TIGR02965">
    <property type="entry name" value="xanthine_xdhB"/>
    <property type="match status" value="1"/>
</dbReference>
<comment type="cofactor">
    <cofactor evidence="1">
        <name>Mo-molybdopterin</name>
        <dbReference type="ChEBI" id="CHEBI:71302"/>
    </cofactor>
</comment>
<dbReference type="PANTHER" id="PTHR11908:SF132">
    <property type="entry name" value="ALDEHYDE OXIDASE 1-RELATED"/>
    <property type="match status" value="1"/>
</dbReference>
<feature type="compositionally biased region" description="Low complexity" evidence="12">
    <location>
        <begin position="18"/>
        <end position="27"/>
    </location>
</feature>
<dbReference type="Gene3D" id="3.30.365.10">
    <property type="entry name" value="Aldehyde oxidase/xanthine dehydrogenase, molybdopterin binding domain"/>
    <property type="match status" value="4"/>
</dbReference>
<dbReference type="GO" id="GO:0016491">
    <property type="term" value="F:oxidoreductase activity"/>
    <property type="evidence" value="ECO:0007669"/>
    <property type="project" value="UniProtKB-KW"/>
</dbReference>
<evidence type="ECO:0000256" key="5">
    <source>
        <dbReference type="ARBA" id="ARBA00022714"/>
    </source>
</evidence>
<evidence type="ECO:0000256" key="2">
    <source>
        <dbReference type="ARBA" id="ARBA00001974"/>
    </source>
</evidence>
<feature type="domain" description="Aldehyde oxidase/xanthine dehydrogenase a/b hammerhead" evidence="13">
    <location>
        <begin position="89"/>
        <end position="200"/>
    </location>
</feature>
<keyword evidence="7" id="KW-0560">Oxidoreductase</keyword>
<accession>A0A1H7FV13</accession>
<dbReference type="AlphaFoldDB" id="A0A1H7FV13"/>
<protein>
    <submittedName>
        <fullName evidence="14">Xanthine dehydrogenase, molybdenum binding subunit apoprotein</fullName>
    </submittedName>
</protein>
<dbReference type="STRING" id="650850.SAMN04488129_101216"/>
<dbReference type="Pfam" id="PF01315">
    <property type="entry name" value="Ald_Xan_dh_C"/>
    <property type="match status" value="1"/>
</dbReference>
<evidence type="ECO:0000313" key="15">
    <source>
        <dbReference type="Proteomes" id="UP000198807"/>
    </source>
</evidence>
<evidence type="ECO:0000256" key="7">
    <source>
        <dbReference type="ARBA" id="ARBA00023002"/>
    </source>
</evidence>
<evidence type="ECO:0000256" key="12">
    <source>
        <dbReference type="SAM" id="MobiDB-lite"/>
    </source>
</evidence>
<feature type="compositionally biased region" description="Polar residues" evidence="12">
    <location>
        <begin position="1"/>
        <end position="17"/>
    </location>
</feature>
<feature type="region of interest" description="Disordered" evidence="12">
    <location>
        <begin position="1"/>
        <end position="83"/>
    </location>
</feature>
<dbReference type="Pfam" id="PF20256">
    <property type="entry name" value="MoCoBD_2"/>
    <property type="match status" value="1"/>
</dbReference>
<evidence type="ECO:0000256" key="8">
    <source>
        <dbReference type="ARBA" id="ARBA00023004"/>
    </source>
</evidence>
<evidence type="ECO:0000259" key="13">
    <source>
        <dbReference type="SMART" id="SM01008"/>
    </source>
</evidence>
<dbReference type="InterPro" id="IPR037165">
    <property type="entry name" value="AldOxase/xan_DH_Mopterin-bd_sf"/>
</dbReference>
<evidence type="ECO:0000256" key="9">
    <source>
        <dbReference type="ARBA" id="ARBA00023014"/>
    </source>
</evidence>
<keyword evidence="8" id="KW-0408">Iron</keyword>
<evidence type="ECO:0000256" key="1">
    <source>
        <dbReference type="ARBA" id="ARBA00001924"/>
    </source>
</evidence>
<dbReference type="InterPro" id="IPR036856">
    <property type="entry name" value="Ald_Oxase/Xan_DH_a/b_sf"/>
</dbReference>
<keyword evidence="6" id="KW-0479">Metal-binding</keyword>
<comment type="cofactor">
    <cofactor evidence="2">
        <name>FAD</name>
        <dbReference type="ChEBI" id="CHEBI:57692"/>
    </cofactor>
</comment>
<dbReference type="InterPro" id="IPR000674">
    <property type="entry name" value="Ald_Oxase/Xan_DH_a/b"/>
</dbReference>
<keyword evidence="9" id="KW-0411">Iron-sulfur</keyword>
<proteinExistence type="inferred from homology"/>